<name>F4GZU0_CELFA</name>
<organism evidence="1 2">
    <name type="scientific">Cellulomonas fimi (strain ATCC 484 / DSM 20113 / JCM 1341 / CCUG 24087 / LMG 16345 / NBRC 15513 / NCIMB 8980 / NCTC 7547 / NRS-133)</name>
    <dbReference type="NCBI Taxonomy" id="590998"/>
    <lineage>
        <taxon>Bacteria</taxon>
        <taxon>Bacillati</taxon>
        <taxon>Actinomycetota</taxon>
        <taxon>Actinomycetes</taxon>
        <taxon>Micrococcales</taxon>
        <taxon>Cellulomonadaceae</taxon>
        <taxon>Cellulomonas</taxon>
    </lineage>
</organism>
<reference evidence="1 2" key="1">
    <citation type="submission" date="2011-04" db="EMBL/GenBank/DDBJ databases">
        <title>Complete sequence of Cellulomonas fimi ATCC 484.</title>
        <authorList>
            <consortium name="US DOE Joint Genome Institute"/>
            <person name="Lucas S."/>
            <person name="Han J."/>
            <person name="Lapidus A."/>
            <person name="Cheng J.-F."/>
            <person name="Goodwin L."/>
            <person name="Pitluck S."/>
            <person name="Peters L."/>
            <person name="Chertkov O."/>
            <person name="Detter J.C."/>
            <person name="Han C."/>
            <person name="Tapia R."/>
            <person name="Land M."/>
            <person name="Hauser L."/>
            <person name="Kyrpides N."/>
            <person name="Ivanova N."/>
            <person name="Ovchinnikova G."/>
            <person name="Pagani I."/>
            <person name="Mead D."/>
            <person name="Brumm P."/>
            <person name="Woyke T."/>
        </authorList>
    </citation>
    <scope>NUCLEOTIDE SEQUENCE [LARGE SCALE GENOMIC DNA]</scope>
    <source>
        <strain evidence="2">ATCC 484 / DSM 20113 / JCM 1341 / NBRC 15513 / NCIMB 8980 / NCTC 7547</strain>
    </source>
</reference>
<evidence type="ECO:0000313" key="2">
    <source>
        <dbReference type="Proteomes" id="UP000008460"/>
    </source>
</evidence>
<dbReference type="KEGG" id="cfi:Celf_3142"/>
<evidence type="ECO:0000313" key="1">
    <source>
        <dbReference type="EMBL" id="AEE47256.1"/>
    </source>
</evidence>
<dbReference type="Proteomes" id="UP000008460">
    <property type="component" value="Chromosome"/>
</dbReference>
<gene>
    <name evidence="1" type="ordered locus">Celf_3142</name>
</gene>
<sequence>MLGGSGRRLLSSSAIGYPWNGVYTTATDREVAEAFAAESRVSTSLGAMSRPPSRSQSDLEVRYLFGGAHLPESERPPKSAVEEATARLRSNQELTRLVTETLTPRGTLIIEGWSAGDRLKADDLLPMLGLLGPAQAHLFSASDLAHDPLLEAFVSSGQVVTYGETLESALTAIVDAGASKLPSGAGVAASQHVIPLGDGFVDVDIHSWNQIRRSARPIGLEVLTPPLLASDAARYQEFRNFIGATEGVPRWRGIAAAMNLTRDFEHQLLKLVHAELSERELPAPIIVAGQTATGKSVALASLAMELARSGDFAVLHQSRRTVRPSVDDIDMYSSWAEECGAKAVVMVWDGMLEPGEYESLSRQLHARGRKVLVVGSAYKTMSDSSEIVLAPAELSEGETSRLVALLSGFGIEVIAPKGAVDASFLAFLYRWLPETEHQLRSGLSKEMRFAERSIARLARQRGSDATSEQRVTAMQAALQDAGFALAELLPPDQSDAPIGELAFAERAPIQRVTTLVLVAGRHGIPVPIDLALRVLGREGFQSVRDALVSSDIIREIDDDSGDYFLSVRSQLEAELLAQNEIPIAVEAEVLAEAIQHVRVSEGFVGGADEVEFLVKLLERVGPTSDKARKYQRYFGDVAGALRSRRMTLGRAHPRLVLQESTLARDYVHWQQGVRDGSVEERVASLEYNRELLDEVLGSPATRGLIRLSLSVELASTLGAIIYEYAHSSQSETVQGLGSRLDDVLDAVLDARAVDPGNVYPVDVLAWATRDAVESGVLSPSERVDHLANAVATLESLDRSSLTEKQRAALDRRGVELNQLLKKDDAVWEYLSKLELNESPAATYFLAQFDAHEGPPGEAKALQRLRQVPVETRSDWRCAQLLIDLTWKEITGSRLLLGERVPLYLSPEALGRIAQLGIELGDADLPDGYRLTFVRAIGEFVAGHYVEAARLFREVNDLSQQLSKRIYTSYLLADSSGRPTTFTGRVELSDTRSGQVWVNELGTRVKFEPRLFNQTGEFARHQQPPPFYIGFKLSRGPVAEPRSVFRGTSRA</sequence>
<keyword evidence="2" id="KW-1185">Reference proteome</keyword>
<dbReference type="AlphaFoldDB" id="F4GZU0"/>
<dbReference type="eggNOG" id="COG0433">
    <property type="taxonomic scope" value="Bacteria"/>
</dbReference>
<protein>
    <submittedName>
        <fullName evidence="1">Uncharacterized protein</fullName>
    </submittedName>
</protein>
<proteinExistence type="predicted"/>
<dbReference type="HOGENOM" id="CLU_009181_0_0_11"/>
<dbReference type="EMBL" id="CP002666">
    <property type="protein sequence ID" value="AEE47256.1"/>
    <property type="molecule type" value="Genomic_DNA"/>
</dbReference>
<accession>F4GZU0</accession>